<keyword evidence="2" id="KW-0964">Secreted</keyword>
<dbReference type="Proteomes" id="UP000596742">
    <property type="component" value="Unassembled WGS sequence"/>
</dbReference>
<evidence type="ECO:0000313" key="5">
    <source>
        <dbReference type="EMBL" id="VDI56442.1"/>
    </source>
</evidence>
<evidence type="ECO:0000313" key="6">
    <source>
        <dbReference type="Proteomes" id="UP000596742"/>
    </source>
</evidence>
<reference evidence="5" key="1">
    <citation type="submission" date="2018-11" db="EMBL/GenBank/DDBJ databases">
        <authorList>
            <person name="Alioto T."/>
            <person name="Alioto T."/>
        </authorList>
    </citation>
    <scope>NUCLEOTIDE SEQUENCE</scope>
</reference>
<name>A0A8B6FZH4_MYTGA</name>
<dbReference type="SMART" id="SM01318">
    <property type="entry name" value="SVWC"/>
    <property type="match status" value="1"/>
</dbReference>
<dbReference type="AlphaFoldDB" id="A0A8B6FZH4"/>
<feature type="chain" id="PRO_5033018309" description="Single domain-containing protein" evidence="3">
    <location>
        <begin position="28"/>
        <end position="189"/>
    </location>
</feature>
<accession>A0A8B6FZH4</accession>
<keyword evidence="3" id="KW-0732">Signal</keyword>
<evidence type="ECO:0000256" key="3">
    <source>
        <dbReference type="SAM" id="SignalP"/>
    </source>
</evidence>
<evidence type="ECO:0000256" key="2">
    <source>
        <dbReference type="ARBA" id="ARBA00022525"/>
    </source>
</evidence>
<organism evidence="5 6">
    <name type="scientific">Mytilus galloprovincialis</name>
    <name type="common">Mediterranean mussel</name>
    <dbReference type="NCBI Taxonomy" id="29158"/>
    <lineage>
        <taxon>Eukaryota</taxon>
        <taxon>Metazoa</taxon>
        <taxon>Spiralia</taxon>
        <taxon>Lophotrochozoa</taxon>
        <taxon>Mollusca</taxon>
        <taxon>Bivalvia</taxon>
        <taxon>Autobranchia</taxon>
        <taxon>Pteriomorphia</taxon>
        <taxon>Mytilida</taxon>
        <taxon>Mytiloidea</taxon>
        <taxon>Mytilidae</taxon>
        <taxon>Mytilinae</taxon>
        <taxon>Mytilus</taxon>
    </lineage>
</organism>
<keyword evidence="6" id="KW-1185">Reference proteome</keyword>
<proteinExistence type="predicted"/>
<comment type="caution">
    <text evidence="5">The sequence shown here is derived from an EMBL/GenBank/DDBJ whole genome shotgun (WGS) entry which is preliminary data.</text>
</comment>
<dbReference type="InterPro" id="IPR029277">
    <property type="entry name" value="SVWC_dom"/>
</dbReference>
<dbReference type="OrthoDB" id="6136898at2759"/>
<comment type="subcellular location">
    <subcellularLocation>
        <location evidence="1">Secreted</location>
    </subcellularLocation>
</comment>
<dbReference type="GO" id="GO:0005576">
    <property type="term" value="C:extracellular region"/>
    <property type="evidence" value="ECO:0007669"/>
    <property type="project" value="UniProtKB-SubCell"/>
</dbReference>
<evidence type="ECO:0000256" key="1">
    <source>
        <dbReference type="ARBA" id="ARBA00004613"/>
    </source>
</evidence>
<protein>
    <recommendedName>
        <fullName evidence="4">Single domain-containing protein</fullName>
    </recommendedName>
</protein>
<feature type="domain" description="Single" evidence="4">
    <location>
        <begin position="46"/>
        <end position="118"/>
    </location>
</feature>
<dbReference type="EMBL" id="UYJE01007609">
    <property type="protein sequence ID" value="VDI56442.1"/>
    <property type="molecule type" value="Genomic_DNA"/>
</dbReference>
<gene>
    <name evidence="5" type="ORF">MGAL_10B050068</name>
</gene>
<evidence type="ECO:0000259" key="4">
    <source>
        <dbReference type="SMART" id="SM01318"/>
    </source>
</evidence>
<feature type="signal peptide" evidence="3">
    <location>
        <begin position="1"/>
        <end position="27"/>
    </location>
</feature>
<sequence>MAKKKESMKHSALSLFLCVFVPTSVLTLSIISDPRIVSKVEYTSDCIDDLGTIRAHGDVWATTGGCDRNRCWHGTLKNYLILHSCTEVTDSYNPDSPNCVPVANTTLSFPGCCPELSCATASPVTTISPTACYDRSSAFACSFWYNMTGGCLPGVDTYNDRLYNYTLIGCRQLCGPLSLSGSQPNQRNI</sequence>